<proteinExistence type="predicted"/>
<dbReference type="EMBL" id="UINC01149033">
    <property type="protein sequence ID" value="SVD41250.1"/>
    <property type="molecule type" value="Genomic_DNA"/>
</dbReference>
<dbReference type="InterPro" id="IPR012349">
    <property type="entry name" value="Split_barrel_FMN-bd"/>
</dbReference>
<accession>A0A382V473</accession>
<sequence length="148" mass="16753">MVAADEKDEFFSQVNEACKKAVWCAIATVDGDKPRVRIVHPTWEGDSLWFATGPESPKANQLRDNPQVDIQYQVAPPDFIHVMVRGTAELVTDQETKNRAWGVIDYDLTQFGSTGPDDPNFQPVRINPSRVELSEMFGSMNRRVWRAT</sequence>
<dbReference type="PANTHER" id="PTHR34818:SF1">
    <property type="entry name" value="PROTEIN BLI-3"/>
    <property type="match status" value="1"/>
</dbReference>
<organism evidence="2">
    <name type="scientific">marine metagenome</name>
    <dbReference type="NCBI Taxonomy" id="408172"/>
    <lineage>
        <taxon>unclassified sequences</taxon>
        <taxon>metagenomes</taxon>
        <taxon>ecological metagenomes</taxon>
    </lineage>
</organism>
<dbReference type="InterPro" id="IPR052917">
    <property type="entry name" value="Stress-Dev_Protein"/>
</dbReference>
<gene>
    <name evidence="2" type="ORF">METZ01_LOCUS394104</name>
</gene>
<feature type="domain" description="Pyridoxamine 5'-phosphate oxidase N-terminal" evidence="1">
    <location>
        <begin position="13"/>
        <end position="133"/>
    </location>
</feature>
<dbReference type="PANTHER" id="PTHR34818">
    <property type="entry name" value="PROTEIN BLI-3"/>
    <property type="match status" value="1"/>
</dbReference>
<dbReference type="Pfam" id="PF01243">
    <property type="entry name" value="PNPOx_N"/>
    <property type="match status" value="1"/>
</dbReference>
<evidence type="ECO:0000313" key="2">
    <source>
        <dbReference type="EMBL" id="SVD41250.1"/>
    </source>
</evidence>
<dbReference type="InterPro" id="IPR011576">
    <property type="entry name" value="Pyridox_Oxase_N"/>
</dbReference>
<dbReference type="SUPFAM" id="SSF50475">
    <property type="entry name" value="FMN-binding split barrel"/>
    <property type="match status" value="1"/>
</dbReference>
<protein>
    <recommendedName>
        <fullName evidence="1">Pyridoxamine 5'-phosphate oxidase N-terminal domain-containing protein</fullName>
    </recommendedName>
</protein>
<evidence type="ECO:0000259" key="1">
    <source>
        <dbReference type="Pfam" id="PF01243"/>
    </source>
</evidence>
<dbReference type="AlphaFoldDB" id="A0A382V473"/>
<dbReference type="Gene3D" id="2.30.110.10">
    <property type="entry name" value="Electron Transport, Fmn-binding Protein, Chain A"/>
    <property type="match status" value="1"/>
</dbReference>
<name>A0A382V473_9ZZZZ</name>
<reference evidence="2" key="1">
    <citation type="submission" date="2018-05" db="EMBL/GenBank/DDBJ databases">
        <authorList>
            <person name="Lanie J.A."/>
            <person name="Ng W.-L."/>
            <person name="Kazmierczak K.M."/>
            <person name="Andrzejewski T.M."/>
            <person name="Davidsen T.M."/>
            <person name="Wayne K.J."/>
            <person name="Tettelin H."/>
            <person name="Glass J.I."/>
            <person name="Rusch D."/>
            <person name="Podicherti R."/>
            <person name="Tsui H.-C.T."/>
            <person name="Winkler M.E."/>
        </authorList>
    </citation>
    <scope>NUCLEOTIDE SEQUENCE</scope>
</reference>